<dbReference type="InterPro" id="IPR041078">
    <property type="entry name" value="Plavaka"/>
</dbReference>
<dbReference type="Pfam" id="PF18759">
    <property type="entry name" value="Plavaka"/>
    <property type="match status" value="1"/>
</dbReference>
<dbReference type="AlphaFoldDB" id="A0A6A4GJ74"/>
<reference evidence="1" key="1">
    <citation type="journal article" date="2019" name="Environ. Microbiol.">
        <title>Fungal ecological strategies reflected in gene transcription - a case study of two litter decomposers.</title>
        <authorList>
            <person name="Barbi F."/>
            <person name="Kohler A."/>
            <person name="Barry K."/>
            <person name="Baskaran P."/>
            <person name="Daum C."/>
            <person name="Fauchery L."/>
            <person name="Ihrmark K."/>
            <person name="Kuo A."/>
            <person name="LaButti K."/>
            <person name="Lipzen A."/>
            <person name="Morin E."/>
            <person name="Grigoriev I.V."/>
            <person name="Henrissat B."/>
            <person name="Lindahl B."/>
            <person name="Martin F."/>
        </authorList>
    </citation>
    <scope>NUCLEOTIDE SEQUENCE</scope>
    <source>
        <strain evidence="1">JB14</strain>
    </source>
</reference>
<name>A0A6A4GJ74_9AGAR</name>
<organism evidence="1 2">
    <name type="scientific">Gymnopus androsaceus JB14</name>
    <dbReference type="NCBI Taxonomy" id="1447944"/>
    <lineage>
        <taxon>Eukaryota</taxon>
        <taxon>Fungi</taxon>
        <taxon>Dikarya</taxon>
        <taxon>Basidiomycota</taxon>
        <taxon>Agaricomycotina</taxon>
        <taxon>Agaricomycetes</taxon>
        <taxon>Agaricomycetidae</taxon>
        <taxon>Agaricales</taxon>
        <taxon>Marasmiineae</taxon>
        <taxon>Omphalotaceae</taxon>
        <taxon>Gymnopus</taxon>
    </lineage>
</organism>
<evidence type="ECO:0000313" key="1">
    <source>
        <dbReference type="EMBL" id="KAE9385558.1"/>
    </source>
</evidence>
<protein>
    <submittedName>
        <fullName evidence="1">Uncharacterized protein</fullName>
    </submittedName>
</protein>
<gene>
    <name evidence="1" type="ORF">BT96DRAFT_840559</name>
</gene>
<dbReference type="Proteomes" id="UP000799118">
    <property type="component" value="Unassembled WGS sequence"/>
</dbReference>
<proteinExistence type="predicted"/>
<evidence type="ECO:0000313" key="2">
    <source>
        <dbReference type="Proteomes" id="UP000799118"/>
    </source>
</evidence>
<dbReference type="EMBL" id="ML769969">
    <property type="protein sequence ID" value="KAE9385558.1"/>
    <property type="molecule type" value="Genomic_DNA"/>
</dbReference>
<accession>A0A6A4GJ74</accession>
<dbReference type="OrthoDB" id="2418900at2759"/>
<sequence>MEDDVAGGSYDPFWKDLPYCDIHNAIAPDVLHQLFQGIIKHLIAWIQFLMTEDEFDSRLQSLPPALGVRHFKDGISKLSQVTGPERKNLAKILIACLVGKIPSDGIFAARALLDFILLAQYPSHDGRTLKYMQDALDTWHLKRDYFLQSGVRRDFNIPKFHSLLHYIPSIESQGTTDNVNTEMFEHLHITFAKDGWRASNKRNTFPQMINWLSRQEKVASYDFFRKEKSRIELEEEEDLMPVTVINVDEEVVTVIDEKEAVVPKKVNLGIRLAKRAPESKKHIEKIARDHCVPTFIAVLKLFLNGLRPAPLLRAMALEASLVFDSLDIWHQVKISPTSLFEDKEYMETVKAVPIWKGSEVSRFEYRPRYGQ</sequence>
<keyword evidence="2" id="KW-1185">Reference proteome</keyword>